<evidence type="ECO:0000256" key="3">
    <source>
        <dbReference type="SAM" id="MobiDB-lite"/>
    </source>
</evidence>
<keyword evidence="1 2" id="KW-0193">Cuticle</keyword>
<keyword evidence="6" id="KW-1185">Reference proteome</keyword>
<keyword evidence="4" id="KW-1133">Transmembrane helix</keyword>
<dbReference type="PROSITE" id="PS00233">
    <property type="entry name" value="CHIT_BIND_RR_1"/>
    <property type="match status" value="1"/>
</dbReference>
<dbReference type="PROSITE" id="PS51155">
    <property type="entry name" value="CHIT_BIND_RR_2"/>
    <property type="match status" value="1"/>
</dbReference>
<evidence type="ECO:0000256" key="1">
    <source>
        <dbReference type="ARBA" id="ARBA00022460"/>
    </source>
</evidence>
<evidence type="ECO:0000256" key="4">
    <source>
        <dbReference type="SAM" id="Phobius"/>
    </source>
</evidence>
<dbReference type="PANTHER" id="PTHR10380:SF173">
    <property type="entry name" value="CUTICULAR PROTEIN 47EF, ISOFORM C-RELATED"/>
    <property type="match status" value="1"/>
</dbReference>
<protein>
    <submittedName>
        <fullName evidence="5">Uncharacterized protein</fullName>
    </submittedName>
</protein>
<dbReference type="PANTHER" id="PTHR10380">
    <property type="entry name" value="CUTICLE PROTEIN"/>
    <property type="match status" value="1"/>
</dbReference>
<dbReference type="PRINTS" id="PR00947">
    <property type="entry name" value="CUTICLE"/>
</dbReference>
<keyword evidence="4" id="KW-0472">Membrane</keyword>
<dbReference type="InterPro" id="IPR050468">
    <property type="entry name" value="Cuticle_Struct_Prot"/>
</dbReference>
<evidence type="ECO:0000256" key="2">
    <source>
        <dbReference type="PROSITE-ProRule" id="PRU00497"/>
    </source>
</evidence>
<name>A0AAN9Y750_9HEMI</name>
<feature type="transmembrane region" description="Helical" evidence="4">
    <location>
        <begin position="12"/>
        <end position="33"/>
    </location>
</feature>
<dbReference type="AlphaFoldDB" id="A0AAN9Y750"/>
<gene>
    <name evidence="5" type="ORF">V9T40_009022</name>
</gene>
<dbReference type="GO" id="GO:0008010">
    <property type="term" value="F:structural constituent of chitin-based larval cuticle"/>
    <property type="evidence" value="ECO:0007669"/>
    <property type="project" value="TreeGrafter"/>
</dbReference>
<keyword evidence="4" id="KW-0812">Transmembrane</keyword>
<evidence type="ECO:0000313" key="5">
    <source>
        <dbReference type="EMBL" id="KAK7601581.1"/>
    </source>
</evidence>
<dbReference type="Proteomes" id="UP001367676">
    <property type="component" value="Unassembled WGS sequence"/>
</dbReference>
<dbReference type="EMBL" id="JBBCAQ010000010">
    <property type="protein sequence ID" value="KAK7601581.1"/>
    <property type="molecule type" value="Genomic_DNA"/>
</dbReference>
<dbReference type="Pfam" id="PF00379">
    <property type="entry name" value="Chitin_bind_4"/>
    <property type="match status" value="1"/>
</dbReference>
<proteinExistence type="predicted"/>
<comment type="caution">
    <text evidence="5">The sequence shown here is derived from an EMBL/GenBank/DDBJ whole genome shotgun (WGS) entry which is preliminary data.</text>
</comment>
<feature type="region of interest" description="Disordered" evidence="3">
    <location>
        <begin position="148"/>
        <end position="174"/>
    </location>
</feature>
<dbReference type="InterPro" id="IPR031311">
    <property type="entry name" value="CHIT_BIND_RR_consensus"/>
</dbReference>
<feature type="compositionally biased region" description="Basic residues" evidence="3">
    <location>
        <begin position="165"/>
        <end position="174"/>
    </location>
</feature>
<dbReference type="GO" id="GO:0062129">
    <property type="term" value="C:chitin-based extracellular matrix"/>
    <property type="evidence" value="ECO:0007669"/>
    <property type="project" value="TreeGrafter"/>
</dbReference>
<evidence type="ECO:0000313" key="6">
    <source>
        <dbReference type="Proteomes" id="UP001367676"/>
    </source>
</evidence>
<accession>A0AAN9Y750</accession>
<sequence length="174" mass="18763">MNSKLSRYLHEFLSVSLFPLSLLATLLIVQRIASQPAQPNPAAGVQTTPIPIIKYENPGVGHDGSYKWSYETGNSIVAQESGYLLNPGVPDQEAQHAEGSYSYTAPDGTLISVTYVAGPEGFVPTGSHLPTPPPVPEAIQKALDFIRSLPPTPEDSPSASPAPSRKVRRHYQPY</sequence>
<reference evidence="5 6" key="1">
    <citation type="submission" date="2024-03" db="EMBL/GenBank/DDBJ databases">
        <title>Adaptation during the transition from Ophiocordyceps entomopathogen to insect associate is accompanied by gene loss and intensified selection.</title>
        <authorList>
            <person name="Ward C.M."/>
            <person name="Onetto C.A."/>
            <person name="Borneman A.R."/>
        </authorList>
    </citation>
    <scope>NUCLEOTIDE SEQUENCE [LARGE SCALE GENOMIC DNA]</scope>
    <source>
        <strain evidence="5">AWRI1</strain>
        <tissue evidence="5">Single Adult Female</tissue>
    </source>
</reference>
<feature type="compositionally biased region" description="Low complexity" evidence="3">
    <location>
        <begin position="155"/>
        <end position="164"/>
    </location>
</feature>
<organism evidence="5 6">
    <name type="scientific">Parthenolecanium corni</name>
    <dbReference type="NCBI Taxonomy" id="536013"/>
    <lineage>
        <taxon>Eukaryota</taxon>
        <taxon>Metazoa</taxon>
        <taxon>Ecdysozoa</taxon>
        <taxon>Arthropoda</taxon>
        <taxon>Hexapoda</taxon>
        <taxon>Insecta</taxon>
        <taxon>Pterygota</taxon>
        <taxon>Neoptera</taxon>
        <taxon>Paraneoptera</taxon>
        <taxon>Hemiptera</taxon>
        <taxon>Sternorrhyncha</taxon>
        <taxon>Coccoidea</taxon>
        <taxon>Coccidae</taxon>
        <taxon>Parthenolecanium</taxon>
    </lineage>
</organism>
<dbReference type="InterPro" id="IPR000618">
    <property type="entry name" value="Insect_cuticle"/>
</dbReference>